<dbReference type="Proteomes" id="UP001305702">
    <property type="component" value="Chromosome"/>
</dbReference>
<dbReference type="RefSeq" id="WP_315607279.1">
    <property type="nucleotide sequence ID" value="NZ_CP130318.1"/>
</dbReference>
<reference evidence="2 3" key="1">
    <citation type="submission" date="2022-02" db="EMBL/GenBank/DDBJ databases">
        <title>Paenibacillus sp. MBLB1776 Whole Genome Shotgun Sequencing.</title>
        <authorList>
            <person name="Hwang C.Y."/>
            <person name="Cho E.-S."/>
            <person name="Seo M.-J."/>
        </authorList>
    </citation>
    <scope>NUCLEOTIDE SEQUENCE [LARGE SCALE GENOMIC DNA]</scope>
    <source>
        <strain evidence="2 3">MBLB1776</strain>
    </source>
</reference>
<name>A0AA96RHF7_9BACL</name>
<dbReference type="EMBL" id="CP130318">
    <property type="protein sequence ID" value="WNQ13496.1"/>
    <property type="molecule type" value="Genomic_DNA"/>
</dbReference>
<sequence>MLKKNAAVLTLLVTGSLLAGCTDGKQLKQDAQNALTKQAQVNYYTFSGDADLDIGTPPPAKDANPTTSLLVSLFSKSKLVWSGAVSANPARMEALLKATPSGSNTDYGLPMIMKDNRLFLGVPGLSKTDEYYSFDLSKSSSASGFPKLSPAVSDAAKLLLADLDTKWFKKDKAPMDFKDGKKGTVIQMEITEKNRQDVSAKLQAKLPEMIDVLAKNSLLTADQADKLKKDMAAHPPELKAPGLISLATDDTGFIRDEVIRLDYTSKGSDGAAADHHIHLHQSFDNINGEAKFEKDVPKDAKPIEDLLKTLNQAPAKK</sequence>
<dbReference type="PROSITE" id="PS51257">
    <property type="entry name" value="PROKAR_LIPOPROTEIN"/>
    <property type="match status" value="1"/>
</dbReference>
<protein>
    <submittedName>
        <fullName evidence="2">Uncharacterized protein</fullName>
    </submittedName>
</protein>
<evidence type="ECO:0000313" key="2">
    <source>
        <dbReference type="EMBL" id="WNQ13496.1"/>
    </source>
</evidence>
<dbReference type="AlphaFoldDB" id="A0AA96RHF7"/>
<feature type="signal peptide" evidence="1">
    <location>
        <begin position="1"/>
        <end position="19"/>
    </location>
</feature>
<organism evidence="2 3">
    <name type="scientific">Paenibacillus aurantius</name>
    <dbReference type="NCBI Taxonomy" id="2918900"/>
    <lineage>
        <taxon>Bacteria</taxon>
        <taxon>Bacillati</taxon>
        <taxon>Bacillota</taxon>
        <taxon>Bacilli</taxon>
        <taxon>Bacillales</taxon>
        <taxon>Paenibacillaceae</taxon>
        <taxon>Paenibacillus</taxon>
    </lineage>
</organism>
<proteinExistence type="predicted"/>
<keyword evidence="1" id="KW-0732">Signal</keyword>
<dbReference type="KEGG" id="paun:MJA45_10895"/>
<gene>
    <name evidence="2" type="ORF">MJA45_10895</name>
</gene>
<evidence type="ECO:0000313" key="3">
    <source>
        <dbReference type="Proteomes" id="UP001305702"/>
    </source>
</evidence>
<keyword evidence="3" id="KW-1185">Reference proteome</keyword>
<evidence type="ECO:0000256" key="1">
    <source>
        <dbReference type="SAM" id="SignalP"/>
    </source>
</evidence>
<accession>A0AA96RHF7</accession>
<feature type="chain" id="PRO_5041705035" evidence="1">
    <location>
        <begin position="20"/>
        <end position="317"/>
    </location>
</feature>